<evidence type="ECO:0000313" key="1">
    <source>
        <dbReference type="EMBL" id="MBJ7594204.1"/>
    </source>
</evidence>
<protein>
    <submittedName>
        <fullName evidence="1">Uncharacterized protein</fullName>
    </submittedName>
</protein>
<reference evidence="1 2" key="1">
    <citation type="submission" date="2020-10" db="EMBL/GenBank/DDBJ databases">
        <title>Ca. Dormibacterota MAGs.</title>
        <authorList>
            <person name="Montgomery K."/>
        </authorList>
    </citation>
    <scope>NUCLEOTIDE SEQUENCE [LARGE SCALE GENOMIC DNA]</scope>
    <source>
        <strain evidence="1">SC8812_S17_18</strain>
    </source>
</reference>
<dbReference type="RefSeq" id="WP_337310195.1">
    <property type="nucleotide sequence ID" value="NZ_JAEKNS010000057.1"/>
</dbReference>
<organism evidence="1 2">
    <name type="scientific">Candidatus Aeolococcus gillhamiae</name>
    <dbReference type="NCBI Taxonomy" id="3127015"/>
    <lineage>
        <taxon>Bacteria</taxon>
        <taxon>Bacillati</taxon>
        <taxon>Candidatus Dormiibacterota</taxon>
        <taxon>Candidatus Dormibacteria</taxon>
        <taxon>Candidatus Aeolococcales</taxon>
        <taxon>Candidatus Aeolococcaceae</taxon>
        <taxon>Candidatus Aeolococcus</taxon>
    </lineage>
</organism>
<dbReference type="AlphaFoldDB" id="A0A934JUJ2"/>
<dbReference type="Proteomes" id="UP000606991">
    <property type="component" value="Unassembled WGS sequence"/>
</dbReference>
<evidence type="ECO:0000313" key="2">
    <source>
        <dbReference type="Proteomes" id="UP000606991"/>
    </source>
</evidence>
<sequence>MAHPDVYAGDLLTHGHLYVGFIGDPAEHLAELLRLVARPELLRAFEATYTVMQLRSVMNRVTADSEQLQHGGIQLRSWAVDNDRNRVSVGLARLEANATWIITLRERDGGDLLTFFQASTAVPV</sequence>
<accession>A0A934JUJ2</accession>
<dbReference type="EMBL" id="JAEKNS010000057">
    <property type="protein sequence ID" value="MBJ7594204.1"/>
    <property type="molecule type" value="Genomic_DNA"/>
</dbReference>
<proteinExistence type="predicted"/>
<comment type="caution">
    <text evidence="1">The sequence shown here is derived from an EMBL/GenBank/DDBJ whole genome shotgun (WGS) entry which is preliminary data.</text>
</comment>
<name>A0A934JUJ2_9BACT</name>
<gene>
    <name evidence="1" type="ORF">JF886_04955</name>
</gene>